<dbReference type="InterPro" id="IPR029058">
    <property type="entry name" value="AB_hydrolase_fold"/>
</dbReference>
<dbReference type="InterPro" id="IPR052558">
    <property type="entry name" value="Siderophore_Hydrolase_D"/>
</dbReference>
<sequence length="292" mass="32791">MTTLNQDPGALPNDIARRRKVELPGAEQWIMHSRAENRKYQIMVAKPAEEPPSSGYPVIYVLDANSVFATMVEAIRLQGRRPDKTGVLPAIIVGIGYETEAPFSEDRYYDLTPEPTTVYHQKPDGTPLPEQGGAAAFLAFIEQELKPLIEREFQIDRSRQTLFGHSLGGLFVLYALFMKPDAFRSYIAGSPSIHWNESLLLEQERQFKARLEQEPTAIQLLLGAGELEKSHIARINDNARELAGRLSTLSSRGVDVEYKEFEGEGHVSVLPVLISRTLRLVLRPESKSHRSL</sequence>
<accession>A0ABU9DLM4</accession>
<evidence type="ECO:0000313" key="4">
    <source>
        <dbReference type="Proteomes" id="UP001469365"/>
    </source>
</evidence>
<dbReference type="RefSeq" id="WP_341416229.1">
    <property type="nucleotide sequence ID" value="NZ_JBBPCC010000008.1"/>
</dbReference>
<gene>
    <name evidence="3" type="ORF">WMW72_14620</name>
</gene>
<evidence type="ECO:0000256" key="2">
    <source>
        <dbReference type="ARBA" id="ARBA00022801"/>
    </source>
</evidence>
<dbReference type="GO" id="GO:0016787">
    <property type="term" value="F:hydrolase activity"/>
    <property type="evidence" value="ECO:0007669"/>
    <property type="project" value="UniProtKB-KW"/>
</dbReference>
<reference evidence="3 4" key="1">
    <citation type="submission" date="2024-04" db="EMBL/GenBank/DDBJ databases">
        <title>draft genome sequnece of Paenibacillus filicis.</title>
        <authorList>
            <person name="Kim D.-U."/>
        </authorList>
    </citation>
    <scope>NUCLEOTIDE SEQUENCE [LARGE SCALE GENOMIC DNA]</scope>
    <source>
        <strain evidence="3 4">KACC14197</strain>
    </source>
</reference>
<protein>
    <submittedName>
        <fullName evidence="3">Alpha/beta hydrolase</fullName>
    </submittedName>
</protein>
<evidence type="ECO:0000313" key="3">
    <source>
        <dbReference type="EMBL" id="MEK8129136.1"/>
    </source>
</evidence>
<evidence type="ECO:0000256" key="1">
    <source>
        <dbReference type="ARBA" id="ARBA00005622"/>
    </source>
</evidence>
<dbReference type="SUPFAM" id="SSF53474">
    <property type="entry name" value="alpha/beta-Hydrolases"/>
    <property type="match status" value="1"/>
</dbReference>
<proteinExistence type="inferred from homology"/>
<comment type="caution">
    <text evidence="3">The sequence shown here is derived from an EMBL/GenBank/DDBJ whole genome shotgun (WGS) entry which is preliminary data.</text>
</comment>
<dbReference type="InterPro" id="IPR000801">
    <property type="entry name" value="Esterase-like"/>
</dbReference>
<dbReference type="PANTHER" id="PTHR40841">
    <property type="entry name" value="SIDEROPHORE TRIACETYLFUSARININE C ESTERASE"/>
    <property type="match status" value="1"/>
</dbReference>
<dbReference type="EMBL" id="JBBPCC010000008">
    <property type="protein sequence ID" value="MEK8129136.1"/>
    <property type="molecule type" value="Genomic_DNA"/>
</dbReference>
<comment type="similarity">
    <text evidence="1">Belongs to the esterase D family.</text>
</comment>
<dbReference type="Gene3D" id="3.40.50.1820">
    <property type="entry name" value="alpha/beta hydrolase"/>
    <property type="match status" value="1"/>
</dbReference>
<dbReference type="Pfam" id="PF00756">
    <property type="entry name" value="Esterase"/>
    <property type="match status" value="1"/>
</dbReference>
<dbReference type="PANTHER" id="PTHR40841:SF2">
    <property type="entry name" value="SIDEROPHORE-DEGRADING ESTERASE (EUROFUNG)"/>
    <property type="match status" value="1"/>
</dbReference>
<organism evidence="3 4">
    <name type="scientific">Paenibacillus filicis</name>
    <dbReference type="NCBI Taxonomy" id="669464"/>
    <lineage>
        <taxon>Bacteria</taxon>
        <taxon>Bacillati</taxon>
        <taxon>Bacillota</taxon>
        <taxon>Bacilli</taxon>
        <taxon>Bacillales</taxon>
        <taxon>Paenibacillaceae</taxon>
        <taxon>Paenibacillus</taxon>
    </lineage>
</organism>
<dbReference type="Proteomes" id="UP001469365">
    <property type="component" value="Unassembled WGS sequence"/>
</dbReference>
<keyword evidence="4" id="KW-1185">Reference proteome</keyword>
<keyword evidence="2 3" id="KW-0378">Hydrolase</keyword>
<name>A0ABU9DLM4_9BACL</name>